<evidence type="ECO:0000256" key="7">
    <source>
        <dbReference type="ARBA" id="ARBA00022989"/>
    </source>
</evidence>
<dbReference type="PANTHER" id="PTHR11410:SF0">
    <property type="entry name" value="ATP SYNTHASE SUBUNIT A"/>
    <property type="match status" value="1"/>
</dbReference>
<reference evidence="13 14" key="1">
    <citation type="submission" date="2019-09" db="EMBL/GenBank/DDBJ databases">
        <title>Actinomadura physcomitrii sp. nov., a novel actinomycete isolated from moss [Physcomitrium sphaericum (Ludw) Fuernr].</title>
        <authorList>
            <person name="Zhuang X."/>
            <person name="Liu C."/>
        </authorList>
    </citation>
    <scope>NUCLEOTIDE SEQUENCE [LARGE SCALE GENOMIC DNA]</scope>
    <source>
        <strain evidence="13 14">HMC1</strain>
    </source>
</reference>
<feature type="transmembrane region" description="Helical" evidence="11">
    <location>
        <begin position="45"/>
        <end position="62"/>
    </location>
</feature>
<dbReference type="GO" id="GO:0045259">
    <property type="term" value="C:proton-transporting ATP synthase complex"/>
    <property type="evidence" value="ECO:0007669"/>
    <property type="project" value="UniProtKB-KW"/>
</dbReference>
<feature type="transmembrane region" description="Helical" evidence="11">
    <location>
        <begin position="223"/>
        <end position="242"/>
    </location>
</feature>
<evidence type="ECO:0000256" key="2">
    <source>
        <dbReference type="ARBA" id="ARBA00006810"/>
    </source>
</evidence>
<keyword evidence="14" id="KW-1185">Reference proteome</keyword>
<keyword evidence="7 11" id="KW-1133">Transmembrane helix</keyword>
<dbReference type="InterPro" id="IPR023011">
    <property type="entry name" value="ATP_synth_F0_asu_AS"/>
</dbReference>
<evidence type="ECO:0000256" key="12">
    <source>
        <dbReference type="RuleBase" id="RU000483"/>
    </source>
</evidence>
<dbReference type="GO" id="GO:0005886">
    <property type="term" value="C:plasma membrane"/>
    <property type="evidence" value="ECO:0007669"/>
    <property type="project" value="UniProtKB-SubCell"/>
</dbReference>
<comment type="function">
    <text evidence="11 12">Key component of the proton channel; it plays a direct role in the translocation of protons across the membrane.</text>
</comment>
<comment type="similarity">
    <text evidence="2 11 12">Belongs to the ATPase A chain family.</text>
</comment>
<feature type="transmembrane region" description="Helical" evidence="11">
    <location>
        <begin position="249"/>
        <end position="267"/>
    </location>
</feature>
<dbReference type="Proteomes" id="UP000468735">
    <property type="component" value="Unassembled WGS sequence"/>
</dbReference>
<dbReference type="AlphaFoldDB" id="A0A6H9YRU7"/>
<evidence type="ECO:0000256" key="8">
    <source>
        <dbReference type="ARBA" id="ARBA00023065"/>
    </source>
</evidence>
<evidence type="ECO:0000256" key="4">
    <source>
        <dbReference type="ARBA" id="ARBA00022547"/>
    </source>
</evidence>
<gene>
    <name evidence="11 13" type="primary">atpB</name>
    <name evidence="13" type="ORF">F8566_24850</name>
</gene>
<dbReference type="InterPro" id="IPR035908">
    <property type="entry name" value="F0_ATP_A_sf"/>
</dbReference>
<dbReference type="NCBIfam" id="TIGR01131">
    <property type="entry name" value="ATP_synt_6_or_A"/>
    <property type="match status" value="1"/>
</dbReference>
<sequence length="270" mass="29957">MSAPRLLAAEGETFQDHVPGLNIFDWPPLFENGPAWLDWLTKPTLIVLLSALAIIVFAWRAFRAPQLVPKGVQNVGEVAYLFVRDQVARPMIGADGDRWMPFLFSTFFFILFMNLSGVIPVLQLPATSHIAIPIVLALVVYVMMLFLSIKHQGLVGYFKNMMFPPGLPGPIYVILAPIELLSNIILRPFTHAVRLFANMFAGHLLIAFFASVAWWFLAEKLTVLGAGIGIVGFLMSIIMTAFEIFVQSLQAFIFTLLAASYIGGALHPEH</sequence>
<dbReference type="EMBL" id="WBMT01000012">
    <property type="protein sequence ID" value="KAB2345952.1"/>
    <property type="molecule type" value="Genomic_DNA"/>
</dbReference>
<proteinExistence type="inferred from homology"/>
<dbReference type="CDD" id="cd00310">
    <property type="entry name" value="ATP-synt_Fo_a_6"/>
    <property type="match status" value="1"/>
</dbReference>
<keyword evidence="3 11" id="KW-0813">Transport</keyword>
<dbReference type="PRINTS" id="PR00123">
    <property type="entry name" value="ATPASEA"/>
</dbReference>
<organism evidence="13 14">
    <name type="scientific">Actinomadura rudentiformis</name>
    <dbReference type="NCBI Taxonomy" id="359158"/>
    <lineage>
        <taxon>Bacteria</taxon>
        <taxon>Bacillati</taxon>
        <taxon>Actinomycetota</taxon>
        <taxon>Actinomycetes</taxon>
        <taxon>Streptosporangiales</taxon>
        <taxon>Thermomonosporaceae</taxon>
        <taxon>Actinomadura</taxon>
    </lineage>
</organism>
<keyword evidence="9 11" id="KW-0472">Membrane</keyword>
<keyword evidence="8 11" id="KW-0406">Ion transport</keyword>
<evidence type="ECO:0000313" key="14">
    <source>
        <dbReference type="Proteomes" id="UP000468735"/>
    </source>
</evidence>
<dbReference type="HAMAP" id="MF_01393">
    <property type="entry name" value="ATP_synth_a_bact"/>
    <property type="match status" value="1"/>
</dbReference>
<keyword evidence="10 11" id="KW-0066">ATP synthesis</keyword>
<dbReference type="SUPFAM" id="SSF81336">
    <property type="entry name" value="F1F0 ATP synthase subunit A"/>
    <property type="match status" value="1"/>
</dbReference>
<keyword evidence="11" id="KW-1003">Cell membrane</keyword>
<feature type="transmembrane region" description="Helical" evidence="11">
    <location>
        <begin position="195"/>
        <end position="217"/>
    </location>
</feature>
<feature type="transmembrane region" description="Helical" evidence="11">
    <location>
        <begin position="169"/>
        <end position="186"/>
    </location>
</feature>
<evidence type="ECO:0000256" key="5">
    <source>
        <dbReference type="ARBA" id="ARBA00022692"/>
    </source>
</evidence>
<dbReference type="Gene3D" id="1.20.120.220">
    <property type="entry name" value="ATP synthase, F0 complex, subunit A"/>
    <property type="match status" value="1"/>
</dbReference>
<accession>A0A6H9YRU7</accession>
<name>A0A6H9YRU7_9ACTN</name>
<dbReference type="GO" id="GO:0046933">
    <property type="term" value="F:proton-transporting ATP synthase activity, rotational mechanism"/>
    <property type="evidence" value="ECO:0007669"/>
    <property type="project" value="UniProtKB-UniRule"/>
</dbReference>
<keyword evidence="6 11" id="KW-0375">Hydrogen ion transport</keyword>
<dbReference type="PROSITE" id="PS00449">
    <property type="entry name" value="ATPASE_A"/>
    <property type="match status" value="1"/>
</dbReference>
<feature type="transmembrane region" description="Helical" evidence="11">
    <location>
        <begin position="99"/>
        <end position="122"/>
    </location>
</feature>
<dbReference type="RefSeq" id="WP_151563937.1">
    <property type="nucleotide sequence ID" value="NZ_WBMT01000012.1"/>
</dbReference>
<evidence type="ECO:0000256" key="11">
    <source>
        <dbReference type="HAMAP-Rule" id="MF_01393"/>
    </source>
</evidence>
<comment type="caution">
    <text evidence="13">The sequence shown here is derived from an EMBL/GenBank/DDBJ whole genome shotgun (WGS) entry which is preliminary data.</text>
</comment>
<keyword evidence="4 11" id="KW-0138">CF(0)</keyword>
<evidence type="ECO:0000256" key="9">
    <source>
        <dbReference type="ARBA" id="ARBA00023136"/>
    </source>
</evidence>
<evidence type="ECO:0000256" key="10">
    <source>
        <dbReference type="ARBA" id="ARBA00023310"/>
    </source>
</evidence>
<evidence type="ECO:0000313" key="13">
    <source>
        <dbReference type="EMBL" id="KAB2345952.1"/>
    </source>
</evidence>
<protein>
    <recommendedName>
        <fullName evidence="11 12">ATP synthase subunit a</fullName>
    </recommendedName>
    <alternativeName>
        <fullName evidence="11">ATP synthase F0 sector subunit a</fullName>
    </alternativeName>
    <alternativeName>
        <fullName evidence="11">F-ATPase subunit 6</fullName>
    </alternativeName>
</protein>
<feature type="transmembrane region" description="Helical" evidence="11">
    <location>
        <begin position="129"/>
        <end position="149"/>
    </location>
</feature>
<dbReference type="PANTHER" id="PTHR11410">
    <property type="entry name" value="ATP SYNTHASE SUBUNIT A"/>
    <property type="match status" value="1"/>
</dbReference>
<comment type="subcellular location">
    <subcellularLocation>
        <location evidence="11 12">Cell membrane</location>
        <topology evidence="11 12">Multi-pass membrane protein</topology>
    </subcellularLocation>
    <subcellularLocation>
        <location evidence="1">Membrane</location>
        <topology evidence="1">Multi-pass membrane protein</topology>
    </subcellularLocation>
</comment>
<evidence type="ECO:0000256" key="6">
    <source>
        <dbReference type="ARBA" id="ARBA00022781"/>
    </source>
</evidence>
<keyword evidence="5 11" id="KW-0812">Transmembrane</keyword>
<evidence type="ECO:0000256" key="3">
    <source>
        <dbReference type="ARBA" id="ARBA00022448"/>
    </source>
</evidence>
<dbReference type="OrthoDB" id="9809130at2"/>
<dbReference type="Pfam" id="PF00119">
    <property type="entry name" value="ATP-synt_A"/>
    <property type="match status" value="1"/>
</dbReference>
<dbReference type="InterPro" id="IPR045083">
    <property type="entry name" value="ATP_synth_F0_asu_bact/mt"/>
</dbReference>
<dbReference type="InterPro" id="IPR000568">
    <property type="entry name" value="ATP_synth_F0_asu"/>
</dbReference>
<evidence type="ECO:0000256" key="1">
    <source>
        <dbReference type="ARBA" id="ARBA00004141"/>
    </source>
</evidence>